<dbReference type="PIRSF" id="PIRSF001296">
    <property type="entry name" value="K_ATPase_KdpC"/>
    <property type="match status" value="1"/>
</dbReference>
<comment type="subunit">
    <text evidence="11">The system is composed of three essential subunits: KdpA, KdpB and KdpC.</text>
</comment>
<sequence>MLMLMFKTMGRAFMLLLVMTLLTGIAYPLIVTGLAKVIFPKQAEGSLAYKSGQPTGSVLIGQNFSDARYFYSRPSAAGKDGYDAANSSGSNLGPTNKVFLDSAAKLAEKVRTDNGLSATAPVPSDLITASASGLDPDITPEAAQIQVIRVAKARNQSEQKVQALVDQYIEGRQFGFLGEPRVNVLQLNMALDSL</sequence>
<comment type="subcellular location">
    <subcellularLocation>
        <location evidence="11">Cell membrane</location>
        <topology evidence="11">Single-pass membrane protein</topology>
    </subcellularLocation>
</comment>
<dbReference type="EMBL" id="OMOF01000124">
    <property type="protein sequence ID" value="SPF39535.1"/>
    <property type="molecule type" value="Genomic_DNA"/>
</dbReference>
<dbReference type="PANTHER" id="PTHR30042">
    <property type="entry name" value="POTASSIUM-TRANSPORTING ATPASE C CHAIN"/>
    <property type="match status" value="1"/>
</dbReference>
<evidence type="ECO:0000256" key="5">
    <source>
        <dbReference type="ARBA" id="ARBA00022741"/>
    </source>
</evidence>
<dbReference type="GO" id="GO:0005886">
    <property type="term" value="C:plasma membrane"/>
    <property type="evidence" value="ECO:0007669"/>
    <property type="project" value="UniProtKB-SubCell"/>
</dbReference>
<comment type="function">
    <text evidence="11">Part of the high-affinity ATP-driven potassium transport (or Kdp) system, which catalyzes the hydrolysis of ATP coupled with the electrogenic transport of potassium into the cytoplasm. This subunit acts as a catalytic chaperone that increases the ATP-binding affinity of the ATP-hydrolyzing subunit KdpB by the formation of a transient KdpB/KdpC/ATP ternary complex.</text>
</comment>
<accession>A0A2U3KIP7</accession>
<organism evidence="12 13">
    <name type="scientific">Candidatus Desulfosporosinus infrequens</name>
    <dbReference type="NCBI Taxonomy" id="2043169"/>
    <lineage>
        <taxon>Bacteria</taxon>
        <taxon>Bacillati</taxon>
        <taxon>Bacillota</taxon>
        <taxon>Clostridia</taxon>
        <taxon>Eubacteriales</taxon>
        <taxon>Desulfitobacteriaceae</taxon>
        <taxon>Desulfosporosinus</taxon>
    </lineage>
</organism>
<keyword evidence="6 11" id="KW-0067">ATP-binding</keyword>
<evidence type="ECO:0000256" key="2">
    <source>
        <dbReference type="ARBA" id="ARBA00022475"/>
    </source>
</evidence>
<evidence type="ECO:0000313" key="12">
    <source>
        <dbReference type="EMBL" id="SPF39535.1"/>
    </source>
</evidence>
<dbReference type="NCBIfam" id="NF001454">
    <property type="entry name" value="PRK00315.1"/>
    <property type="match status" value="1"/>
</dbReference>
<keyword evidence="8 11" id="KW-1133">Transmembrane helix</keyword>
<evidence type="ECO:0000313" key="13">
    <source>
        <dbReference type="Proteomes" id="UP000238916"/>
    </source>
</evidence>
<dbReference type="GO" id="GO:0008556">
    <property type="term" value="F:P-type potassium transmembrane transporter activity"/>
    <property type="evidence" value="ECO:0007669"/>
    <property type="project" value="InterPro"/>
</dbReference>
<proteinExistence type="inferred from homology"/>
<evidence type="ECO:0000256" key="9">
    <source>
        <dbReference type="ARBA" id="ARBA00023065"/>
    </source>
</evidence>
<comment type="similarity">
    <text evidence="11">Belongs to the KdpC family.</text>
</comment>
<dbReference type="GO" id="GO:0005524">
    <property type="term" value="F:ATP binding"/>
    <property type="evidence" value="ECO:0007669"/>
    <property type="project" value="UniProtKB-UniRule"/>
</dbReference>
<dbReference type="PANTHER" id="PTHR30042:SF2">
    <property type="entry name" value="POTASSIUM-TRANSPORTING ATPASE KDPC SUBUNIT"/>
    <property type="match status" value="1"/>
</dbReference>
<dbReference type="GO" id="GO:0016787">
    <property type="term" value="F:hydrolase activity"/>
    <property type="evidence" value="ECO:0007669"/>
    <property type="project" value="UniProtKB-KW"/>
</dbReference>
<dbReference type="Pfam" id="PF02669">
    <property type="entry name" value="KdpC"/>
    <property type="match status" value="1"/>
</dbReference>
<evidence type="ECO:0000256" key="1">
    <source>
        <dbReference type="ARBA" id="ARBA00022448"/>
    </source>
</evidence>
<reference evidence="13" key="1">
    <citation type="submission" date="2018-02" db="EMBL/GenBank/DDBJ databases">
        <authorList>
            <person name="Hausmann B."/>
        </authorList>
    </citation>
    <scope>NUCLEOTIDE SEQUENCE [LARGE SCALE GENOMIC DNA]</scope>
    <source>
        <strain evidence="13">Peat soil MAG SbF1</strain>
    </source>
</reference>
<keyword evidence="5 11" id="KW-0547">Nucleotide-binding</keyword>
<keyword evidence="3 11" id="KW-0633">Potassium transport</keyword>
<gene>
    <name evidence="11 12" type="primary">kdpC</name>
    <name evidence="12" type="ORF">SBF1_210003</name>
</gene>
<name>A0A2U3KIP7_9FIRM</name>
<keyword evidence="7 11" id="KW-0630">Potassium</keyword>
<keyword evidence="1 11" id="KW-0813">Transport</keyword>
<evidence type="ECO:0000256" key="3">
    <source>
        <dbReference type="ARBA" id="ARBA00022538"/>
    </source>
</evidence>
<dbReference type="AlphaFoldDB" id="A0A2U3KIP7"/>
<evidence type="ECO:0000256" key="8">
    <source>
        <dbReference type="ARBA" id="ARBA00022989"/>
    </source>
</evidence>
<evidence type="ECO:0000256" key="4">
    <source>
        <dbReference type="ARBA" id="ARBA00022692"/>
    </source>
</evidence>
<evidence type="ECO:0000256" key="6">
    <source>
        <dbReference type="ARBA" id="ARBA00022840"/>
    </source>
</evidence>
<evidence type="ECO:0000256" key="11">
    <source>
        <dbReference type="HAMAP-Rule" id="MF_00276"/>
    </source>
</evidence>
<keyword evidence="2 11" id="KW-1003">Cell membrane</keyword>
<evidence type="ECO:0000256" key="7">
    <source>
        <dbReference type="ARBA" id="ARBA00022958"/>
    </source>
</evidence>
<dbReference type="HAMAP" id="MF_00276">
    <property type="entry name" value="KdpC"/>
    <property type="match status" value="1"/>
</dbReference>
<keyword evidence="12" id="KW-0378">Hydrolase</keyword>
<dbReference type="NCBIfam" id="TIGR00681">
    <property type="entry name" value="kdpC"/>
    <property type="match status" value="1"/>
</dbReference>
<keyword evidence="4 11" id="KW-0812">Transmembrane</keyword>
<keyword evidence="9 11" id="KW-0406">Ion transport</keyword>
<protein>
    <recommendedName>
        <fullName evidence="11">Potassium-transporting ATPase KdpC subunit</fullName>
    </recommendedName>
    <alternativeName>
        <fullName evidence="11">ATP phosphohydrolase [potassium-transporting] C chain</fullName>
    </alternativeName>
    <alternativeName>
        <fullName evidence="11">Potassium-binding and translocating subunit C</fullName>
    </alternativeName>
    <alternativeName>
        <fullName evidence="11">Potassium-translocating ATPase C chain</fullName>
    </alternativeName>
</protein>
<keyword evidence="10 11" id="KW-0472">Membrane</keyword>
<dbReference type="InterPro" id="IPR003820">
    <property type="entry name" value="KdpC"/>
</dbReference>
<evidence type="ECO:0000256" key="10">
    <source>
        <dbReference type="ARBA" id="ARBA00023136"/>
    </source>
</evidence>
<dbReference type="Proteomes" id="UP000238916">
    <property type="component" value="Unassembled WGS sequence"/>
</dbReference>